<evidence type="ECO:0000256" key="1">
    <source>
        <dbReference type="SAM" id="MobiDB-lite"/>
    </source>
</evidence>
<sequence>MEQELANLDPSRPGVSSGTHNRMDVMSEVSSLHDGLDPRSRGRAQPRSAHRLYDHDDNMSTISSVSQQGRRDNYDRRGGAAASRAPPAAAPAPWTTSTTSAAVTAIRDDYPPQRREGGARGGRRGSDDGWSGSGGGGRGGQDRDRDTPRRRDYSPDDRRGYQGKRSRSRDDLMDLERGGRARRAR</sequence>
<feature type="compositionally biased region" description="Basic and acidic residues" evidence="1">
    <location>
        <begin position="69"/>
        <end position="78"/>
    </location>
</feature>
<organism evidence="2 3">
    <name type="scientific">Anguilla anguilla</name>
    <name type="common">European freshwater eel</name>
    <name type="synonym">Muraena anguilla</name>
    <dbReference type="NCBI Taxonomy" id="7936"/>
    <lineage>
        <taxon>Eukaryota</taxon>
        <taxon>Metazoa</taxon>
        <taxon>Chordata</taxon>
        <taxon>Craniata</taxon>
        <taxon>Vertebrata</taxon>
        <taxon>Euteleostomi</taxon>
        <taxon>Actinopterygii</taxon>
        <taxon>Neopterygii</taxon>
        <taxon>Teleostei</taxon>
        <taxon>Anguilliformes</taxon>
        <taxon>Anguillidae</taxon>
        <taxon>Anguilla</taxon>
    </lineage>
</organism>
<comment type="caution">
    <text evidence="2">The sequence shown here is derived from an EMBL/GenBank/DDBJ whole genome shotgun (WGS) entry which is preliminary data.</text>
</comment>
<feature type="compositionally biased region" description="Basic residues" evidence="1">
    <location>
        <begin position="41"/>
        <end position="50"/>
    </location>
</feature>
<gene>
    <name evidence="2" type="ORF">ANANG_G00002590</name>
</gene>
<feature type="compositionally biased region" description="Polar residues" evidence="1">
    <location>
        <begin position="59"/>
        <end position="68"/>
    </location>
</feature>
<feature type="compositionally biased region" description="Basic and acidic residues" evidence="1">
    <location>
        <begin position="168"/>
        <end position="179"/>
    </location>
</feature>
<dbReference type="EMBL" id="JAFIRN010000001">
    <property type="protein sequence ID" value="KAG5855963.1"/>
    <property type="molecule type" value="Genomic_DNA"/>
</dbReference>
<dbReference type="AlphaFoldDB" id="A0A9D3MXG0"/>
<reference evidence="2" key="1">
    <citation type="submission" date="2021-01" db="EMBL/GenBank/DDBJ databases">
        <title>A chromosome-scale assembly of European eel, Anguilla anguilla.</title>
        <authorList>
            <person name="Henkel C."/>
            <person name="Jong-Raadsen S.A."/>
            <person name="Dufour S."/>
            <person name="Weltzien F.-A."/>
            <person name="Palstra A.P."/>
            <person name="Pelster B."/>
            <person name="Spaink H.P."/>
            <person name="Van Den Thillart G.E."/>
            <person name="Jansen H."/>
            <person name="Zahm M."/>
            <person name="Klopp C."/>
            <person name="Cedric C."/>
            <person name="Louis A."/>
            <person name="Berthelot C."/>
            <person name="Parey E."/>
            <person name="Roest Crollius H."/>
            <person name="Montfort J."/>
            <person name="Robinson-Rechavi M."/>
            <person name="Bucao C."/>
            <person name="Bouchez O."/>
            <person name="Gislard M."/>
            <person name="Lluch J."/>
            <person name="Milhes M."/>
            <person name="Lampietro C."/>
            <person name="Lopez Roques C."/>
            <person name="Donnadieu C."/>
            <person name="Braasch I."/>
            <person name="Desvignes T."/>
            <person name="Postlethwait J."/>
            <person name="Bobe J."/>
            <person name="Guiguen Y."/>
            <person name="Dirks R."/>
        </authorList>
    </citation>
    <scope>NUCLEOTIDE SEQUENCE</scope>
    <source>
        <strain evidence="2">Tag_6206</strain>
        <tissue evidence="2">Liver</tissue>
    </source>
</reference>
<evidence type="ECO:0000313" key="3">
    <source>
        <dbReference type="Proteomes" id="UP001044222"/>
    </source>
</evidence>
<keyword evidence="3" id="KW-1185">Reference proteome</keyword>
<feature type="compositionally biased region" description="Basic and acidic residues" evidence="1">
    <location>
        <begin position="140"/>
        <end position="160"/>
    </location>
</feature>
<protein>
    <submittedName>
        <fullName evidence="2">Uncharacterized protein</fullName>
    </submittedName>
</protein>
<evidence type="ECO:0000313" key="2">
    <source>
        <dbReference type="EMBL" id="KAG5855963.1"/>
    </source>
</evidence>
<accession>A0A9D3MXG0</accession>
<proteinExistence type="predicted"/>
<feature type="compositionally biased region" description="Low complexity" evidence="1">
    <location>
        <begin position="80"/>
        <end position="105"/>
    </location>
</feature>
<feature type="region of interest" description="Disordered" evidence="1">
    <location>
        <begin position="1"/>
        <end position="185"/>
    </location>
</feature>
<dbReference type="Proteomes" id="UP001044222">
    <property type="component" value="Unassembled WGS sequence"/>
</dbReference>
<feature type="compositionally biased region" description="Basic and acidic residues" evidence="1">
    <location>
        <begin position="106"/>
        <end position="118"/>
    </location>
</feature>
<name>A0A9D3MXG0_ANGAN</name>